<gene>
    <name evidence="7" type="ORF">KCQ71_15105</name>
</gene>
<reference evidence="7 8" key="1">
    <citation type="submission" date="2021-04" db="EMBL/GenBank/DDBJ databases">
        <title>Ruania sp. nov., isolated from sandy soil of mangrove forest.</title>
        <authorList>
            <person name="Ge X."/>
            <person name="Huang R."/>
            <person name="Liu W."/>
        </authorList>
    </citation>
    <scope>NUCLEOTIDE SEQUENCE [LARGE SCALE GENOMIC DNA]</scope>
    <source>
        <strain evidence="7 8">N2-46</strain>
    </source>
</reference>
<dbReference type="PANTHER" id="PTHR38045">
    <property type="entry name" value="CHROMOSOME 1, WHOLE GENOME SHOTGUN SEQUENCE"/>
    <property type="match status" value="1"/>
</dbReference>
<dbReference type="Pfam" id="PF00754">
    <property type="entry name" value="F5_F8_type_C"/>
    <property type="match status" value="1"/>
</dbReference>
<evidence type="ECO:0000256" key="3">
    <source>
        <dbReference type="ARBA" id="ARBA00022525"/>
    </source>
</evidence>
<dbReference type="Pfam" id="PF07940">
    <property type="entry name" value="Hepar_II_III_C"/>
    <property type="match status" value="1"/>
</dbReference>
<dbReference type="SUPFAM" id="SSF48230">
    <property type="entry name" value="Chondroitin AC/alginate lyase"/>
    <property type="match status" value="1"/>
</dbReference>
<dbReference type="Gene3D" id="2.60.120.260">
    <property type="entry name" value="Galactose-binding domain-like"/>
    <property type="match status" value="1"/>
</dbReference>
<accession>A0ABS7SC84</accession>
<dbReference type="Gene3D" id="2.70.98.70">
    <property type="match status" value="1"/>
</dbReference>
<dbReference type="Gene3D" id="1.50.10.100">
    <property type="entry name" value="Chondroitin AC/alginate lyase"/>
    <property type="match status" value="1"/>
</dbReference>
<dbReference type="SUPFAM" id="SSF49785">
    <property type="entry name" value="Galactose-binding domain-like"/>
    <property type="match status" value="1"/>
</dbReference>
<dbReference type="InterPro" id="IPR008979">
    <property type="entry name" value="Galactose-bd-like_sf"/>
</dbReference>
<organism evidence="7 8">
    <name type="scientific">Occultella gossypii</name>
    <dbReference type="NCBI Taxonomy" id="2800820"/>
    <lineage>
        <taxon>Bacteria</taxon>
        <taxon>Bacillati</taxon>
        <taxon>Actinomycetota</taxon>
        <taxon>Actinomycetes</taxon>
        <taxon>Micrococcales</taxon>
        <taxon>Ruaniaceae</taxon>
        <taxon>Occultella</taxon>
    </lineage>
</organism>
<evidence type="ECO:0000256" key="5">
    <source>
        <dbReference type="SAM" id="SignalP"/>
    </source>
</evidence>
<keyword evidence="3" id="KW-0964">Secreted</keyword>
<dbReference type="Pfam" id="PF24517">
    <property type="entry name" value="CBM96"/>
    <property type="match status" value="1"/>
</dbReference>
<evidence type="ECO:0000259" key="6">
    <source>
        <dbReference type="PROSITE" id="PS50022"/>
    </source>
</evidence>
<evidence type="ECO:0000256" key="2">
    <source>
        <dbReference type="ARBA" id="ARBA00004613"/>
    </source>
</evidence>
<evidence type="ECO:0000256" key="1">
    <source>
        <dbReference type="ARBA" id="ARBA00004196"/>
    </source>
</evidence>
<name>A0ABS7SC84_9MICO</name>
<evidence type="ECO:0000313" key="8">
    <source>
        <dbReference type="Proteomes" id="UP000826651"/>
    </source>
</evidence>
<sequence length="1238" mass="130314">MAPALACALVASLAAPAQAEGGFAPHIPESVVEMVRPDHPRLIADDDRLAEIQGWIAADDGAAAVRDELLGEADAILDEPTTEYVHNGRSILASARQVKTRVWTLALAYRLTQDPIYAERAYVEMEAAAGFKDWNPEAFLSVAELLNGFAIGYDWLYAYLTPERRSVLSTAMIEMGLQPAMASYEAGHNWTTETSNWQIVCVGGIAMASLALADVDPELTESLLRLGLEHIGPAIDEYAPEGGYPEGIMYWRYATRFLVQYMASLESAIGTDLGISDAPGLAETGAFNMHMTGSSGRSFNFADASAAYGGPPELYWMADRYEHPEYAWWADEGHGLSNNSEAPDTAAAMVWYGLSERVTPGVAELPLDAGYDAVGVQLSRSAWGTSTGLFTGFRPGDNASSHGDLDMGTFVLDAWGHRWADELGTDSYSLPGYFGSERWTYYRKRAEGQNTLVVNPGSGPDQSVTGTGEVIAQGSSPVAAFTVADLTTAYADRGVESWHRGVAMFDDRTRVVVQDEVLASEPADAWWFMHTSATVEIAPDGRSALLTRDGRTVLARIAQAPADAVFSVMDAVPLPTSPNPDGQAANAQSKLTIQVSDASAFTLSVVFDPVVDGIAVPPLPQVGPLGGWTAPDGGSAALADLRYDGVTVPGFGPESRSLVLETESLGTIEADAANPNHAVDIQMPDSLPGVATICVDDGAGDCAARYRLYLLEPVQGFLTGSIVGANPTRNAIDGDLGTFWSANGDGQWLRANLPAQAEISGVQVAWSQGDRRVYTFDVETSMDGRSWIPRWSGSSSGSTLEMESIPFDSATARYVRIVGHGNSANTWMSLSELRVVTADGLWPNVSSEPVPVALSLGVAGDMAMETAQPLTVAMELSDGTTAVPEGVEITTTDPAVVEVTDELLVARAPGVATVIAWWRGESGRLLFDAVEITVTDPETTIVSVARDTFVRDGTYADSTYGGRSVLTIKGVPRADAGFNRVTYLAFDLPAPHADLVSAELVMTTYVGEGRTMAVDVYTAAADWQERDVTWNTRPAVGEVVGSFVSGETSAQTSIDVTDAVATALADGAVGFSLQQDENDTQALGASVVAREAGADGPALVLTWAIEDVCASPVTGSVTGPLELSGDWACLVDAEVDGPVTVASGTNVSMTGSHIEGPVSAADAGDIRVQDSTLIGPVTVSGSSNVWWDNATVQGPVALTPDATVVLIDSSIDGPLSCGPGTMSGLIGTTATGRTSGCG</sequence>
<dbReference type="InterPro" id="IPR012480">
    <property type="entry name" value="Hepar_II_III_C"/>
</dbReference>
<dbReference type="InterPro" id="IPR008929">
    <property type="entry name" value="Chondroitin_lyas"/>
</dbReference>
<dbReference type="EMBL" id="JAGSHT010000013">
    <property type="protein sequence ID" value="MBZ2197488.1"/>
    <property type="molecule type" value="Genomic_DNA"/>
</dbReference>
<keyword evidence="4 5" id="KW-0732">Signal</keyword>
<feature type="signal peptide" evidence="5">
    <location>
        <begin position="1"/>
        <end position="19"/>
    </location>
</feature>
<dbReference type="Proteomes" id="UP000826651">
    <property type="component" value="Unassembled WGS sequence"/>
</dbReference>
<protein>
    <submittedName>
        <fullName evidence="7">DNRLRE domain-containing protein</fullName>
    </submittedName>
</protein>
<comment type="caution">
    <text evidence="7">The sequence shown here is derived from an EMBL/GenBank/DDBJ whole genome shotgun (WGS) entry which is preliminary data.</text>
</comment>
<feature type="domain" description="F5/8 type C" evidence="6">
    <location>
        <begin position="702"/>
        <end position="838"/>
    </location>
</feature>
<dbReference type="RefSeq" id="WP_223407316.1">
    <property type="nucleotide sequence ID" value="NZ_JAGSHT010000013.1"/>
</dbReference>
<evidence type="ECO:0000313" key="7">
    <source>
        <dbReference type="EMBL" id="MBZ2197488.1"/>
    </source>
</evidence>
<dbReference type="InterPro" id="IPR055372">
    <property type="entry name" value="CBM96"/>
</dbReference>
<dbReference type="PANTHER" id="PTHR38045:SF1">
    <property type="entry name" value="HEPARINASE II_III-LIKE PROTEIN"/>
    <property type="match status" value="1"/>
</dbReference>
<proteinExistence type="predicted"/>
<dbReference type="PROSITE" id="PS50022">
    <property type="entry name" value="FA58C_3"/>
    <property type="match status" value="1"/>
</dbReference>
<dbReference type="NCBIfam" id="NF033679">
    <property type="entry name" value="DNRLRE_dom"/>
    <property type="match status" value="1"/>
</dbReference>
<keyword evidence="8" id="KW-1185">Reference proteome</keyword>
<evidence type="ECO:0000256" key="4">
    <source>
        <dbReference type="ARBA" id="ARBA00022729"/>
    </source>
</evidence>
<feature type="chain" id="PRO_5046622903" evidence="5">
    <location>
        <begin position="20"/>
        <end position="1238"/>
    </location>
</feature>
<dbReference type="InterPro" id="IPR000421">
    <property type="entry name" value="FA58C"/>
</dbReference>
<comment type="subcellular location">
    <subcellularLocation>
        <location evidence="1">Cell envelope</location>
    </subcellularLocation>
    <subcellularLocation>
        <location evidence="2">Secreted</location>
    </subcellularLocation>
</comment>